<dbReference type="Gene3D" id="1.10.10.10">
    <property type="entry name" value="Winged helix-like DNA-binding domain superfamily/Winged helix DNA-binding domain"/>
    <property type="match status" value="1"/>
</dbReference>
<dbReference type="InterPro" id="IPR036388">
    <property type="entry name" value="WH-like_DNA-bd_sf"/>
</dbReference>
<comment type="caution">
    <text evidence="3">The sequence shown here is derived from an EMBL/GenBank/DDBJ whole genome shotgun (WGS) entry which is preliminary data.</text>
</comment>
<gene>
    <name evidence="3" type="ORF">ACFQEV_09930</name>
</gene>
<protein>
    <submittedName>
        <fullName evidence="3">Helix-turn-helix transcriptional regulator</fullName>
    </submittedName>
</protein>
<name>A0ABD5U2E8_9EURY</name>
<evidence type="ECO:0000259" key="2">
    <source>
        <dbReference type="Pfam" id="PF25213"/>
    </source>
</evidence>
<dbReference type="EMBL" id="JBHSXH010000015">
    <property type="protein sequence ID" value="MFC6825304.1"/>
    <property type="molecule type" value="Genomic_DNA"/>
</dbReference>
<feature type="domain" description="HVO-A0261-like N-terminal" evidence="2">
    <location>
        <begin position="4"/>
        <end position="89"/>
    </location>
</feature>
<dbReference type="InterPro" id="IPR036390">
    <property type="entry name" value="WH_DNA-bd_sf"/>
</dbReference>
<sequence length="272" mass="29263">MTVREDVAFLVGSESRVAILRSLRDASRRPTELADSCSCARETAQRTVSAFVERGWAEKVTDDGEYGLTPAGTMVANGYDDFESTVAVAGDLSVFLSHVGDVAVDLGPDVLRGLNATTATKGDPHAAVNRLLEVMGTEPPESFYGIAPIVSGIINEGAERIIGPESTVELIIDESVLEVSASEYPEALEAAYELDQFELYVSPEELDFGLLMVDNHVIFGAYDEMGNLVACVDGTDERFVSWAEDVYARYRAESRRAAEETSVSDSAAGDDA</sequence>
<accession>A0ABD5U2E8</accession>
<dbReference type="Pfam" id="PF08350">
    <property type="entry name" value="FilR1_middle"/>
    <property type="match status" value="1"/>
</dbReference>
<dbReference type="Proteomes" id="UP001596408">
    <property type="component" value="Unassembled WGS sequence"/>
</dbReference>
<dbReference type="SUPFAM" id="SSF46785">
    <property type="entry name" value="Winged helix' DNA-binding domain"/>
    <property type="match status" value="1"/>
</dbReference>
<feature type="domain" description="Methanogenesis regulatory protein FilR1 middle" evidence="1">
    <location>
        <begin position="124"/>
        <end position="252"/>
    </location>
</feature>
<evidence type="ECO:0000259" key="1">
    <source>
        <dbReference type="Pfam" id="PF08350"/>
    </source>
</evidence>
<organism evidence="3 4">
    <name type="scientific">Halopelagius fulvigenes</name>
    <dbReference type="NCBI Taxonomy" id="1198324"/>
    <lineage>
        <taxon>Archaea</taxon>
        <taxon>Methanobacteriati</taxon>
        <taxon>Methanobacteriota</taxon>
        <taxon>Stenosarchaea group</taxon>
        <taxon>Halobacteria</taxon>
        <taxon>Halobacteriales</taxon>
        <taxon>Haloferacaceae</taxon>
    </lineage>
</organism>
<dbReference type="InterPro" id="IPR057527">
    <property type="entry name" value="HVO_A0261-like_N"/>
</dbReference>
<proteinExistence type="predicted"/>
<dbReference type="RefSeq" id="WP_379695405.1">
    <property type="nucleotide sequence ID" value="NZ_JBHSXH010000015.1"/>
</dbReference>
<dbReference type="Pfam" id="PF25213">
    <property type="entry name" value="HVO_A0261_N"/>
    <property type="match status" value="1"/>
</dbReference>
<dbReference type="InterPro" id="IPR013561">
    <property type="entry name" value="FilR1_middle_dom"/>
</dbReference>
<evidence type="ECO:0000313" key="3">
    <source>
        <dbReference type="EMBL" id="MFC6825304.1"/>
    </source>
</evidence>
<dbReference type="AlphaFoldDB" id="A0ABD5U2E8"/>
<reference evidence="3 4" key="1">
    <citation type="journal article" date="2019" name="Int. J. Syst. Evol. Microbiol.">
        <title>The Global Catalogue of Microorganisms (GCM) 10K type strain sequencing project: providing services to taxonomists for standard genome sequencing and annotation.</title>
        <authorList>
            <consortium name="The Broad Institute Genomics Platform"/>
            <consortium name="The Broad Institute Genome Sequencing Center for Infectious Disease"/>
            <person name="Wu L."/>
            <person name="Ma J."/>
        </authorList>
    </citation>
    <scope>NUCLEOTIDE SEQUENCE [LARGE SCALE GENOMIC DNA]</scope>
    <source>
        <strain evidence="3 4">YIM 94188</strain>
    </source>
</reference>
<evidence type="ECO:0000313" key="4">
    <source>
        <dbReference type="Proteomes" id="UP001596408"/>
    </source>
</evidence>
<keyword evidence="4" id="KW-1185">Reference proteome</keyword>